<proteinExistence type="predicted"/>
<dbReference type="RefSeq" id="XP_044552129.1">
    <property type="nucleotide sequence ID" value="XM_044700104.1"/>
</dbReference>
<dbReference type="EMBL" id="PYSW02000011">
    <property type="protein sequence ID" value="KAG2388137.1"/>
    <property type="molecule type" value="Genomic_DNA"/>
</dbReference>
<protein>
    <recommendedName>
        <fullName evidence="1">AAA-ATPase-like domain-containing protein</fullName>
    </recommendedName>
</protein>
<dbReference type="PANTHER" id="PTHR34825">
    <property type="entry name" value="CONSERVED PROTEIN, WITH A WEAK D-GALACTARATE DEHYDRATASE/ALTRONATE HYDROLASE DOMAIN"/>
    <property type="match status" value="1"/>
</dbReference>
<organism evidence="2 3">
    <name type="scientific">Naegleria lovaniensis</name>
    <name type="common">Amoeba</name>
    <dbReference type="NCBI Taxonomy" id="51637"/>
    <lineage>
        <taxon>Eukaryota</taxon>
        <taxon>Discoba</taxon>
        <taxon>Heterolobosea</taxon>
        <taxon>Tetramitia</taxon>
        <taxon>Eutetramitia</taxon>
        <taxon>Vahlkampfiidae</taxon>
        <taxon>Naegleria</taxon>
    </lineage>
</organism>
<evidence type="ECO:0000313" key="2">
    <source>
        <dbReference type="EMBL" id="KAG2388137.1"/>
    </source>
</evidence>
<dbReference type="AlphaFoldDB" id="A0AA88KSM1"/>
<evidence type="ECO:0000259" key="1">
    <source>
        <dbReference type="Pfam" id="PF09820"/>
    </source>
</evidence>
<dbReference type="Pfam" id="PF09820">
    <property type="entry name" value="AAA-ATPase_like"/>
    <property type="match status" value="1"/>
</dbReference>
<reference evidence="2 3" key="1">
    <citation type="journal article" date="2018" name="BMC Genomics">
        <title>The genome of Naegleria lovaniensis, the basis for a comparative approach to unravel pathogenicity factors of the human pathogenic amoeba N. fowleri.</title>
        <authorList>
            <person name="Liechti N."/>
            <person name="Schurch N."/>
            <person name="Bruggmann R."/>
            <person name="Wittwer M."/>
        </authorList>
    </citation>
    <scope>NUCLEOTIDE SEQUENCE [LARGE SCALE GENOMIC DNA]</scope>
    <source>
        <strain evidence="2 3">ATCC 30569</strain>
    </source>
</reference>
<accession>A0AA88KSM1</accession>
<sequence length="692" mass="80080">MLKRSSLLLSGYSSIWRRLYHSPSSPHSNIFLSHSDQYCCIRRFSTMLKPSERHANYFPYGNENFASIRREKQFYVDKTHLIPFLERTGDLLFFTRPPRWGKSLLLSMLDAYYNINKADQFSELFDGLWIAHPKNQTVFKNQFHVLRLNFSITIDYTSNSIKRPLYDVINGAISHFIRENGLDDNIIHPTDALISFDNLVFYCLRNKMKLMLLVDESDRIVHKFMFEFPDRYTGDAILSPIRSFFERIKNAESCDFRALVVGITPFLLFDFLGFPFAIDISHLSQFQDVVGFSKKDLQKAVADIGISNEDHRHNILSVMYKYYAGYYFPGSVEPLFHPQLSFHFLQLLMRHDAFRHNVVQGKDVSIYALIDDNVKIGKSVFDTLSRIPIFRPIVQRSTSTNMVNFFNSYRHVGTYPSPKYILDPPTSAAHQKEVWNCVLTFMYYHGMLTLLPFKEFGESTLVVPNEVVKYQYLDQLLKILAIDGSNIERFMNYPSEDTLTNLLWSILEPVYDVTMPEDGLQGSFEAALSAYNSNLFKLTSNRENTQIGGMKPHPHGSSLLIETARSVIIIEFTRLKPNSLEEYENFSHFMTPKEFKFAFRELLNADEKRLLSMKVISNTSISTAPAETESFSFKDTRNNETTTTVENILNDAAVRARAQTQHESNNVKIKEKSIHTFVVVQVAWPLIVRKLI</sequence>
<comment type="caution">
    <text evidence="2">The sequence shown here is derived from an EMBL/GenBank/DDBJ whole genome shotgun (WGS) entry which is preliminary data.</text>
</comment>
<name>A0AA88KSM1_NAELO</name>
<evidence type="ECO:0000313" key="3">
    <source>
        <dbReference type="Proteomes" id="UP000816034"/>
    </source>
</evidence>
<feature type="domain" description="AAA-ATPase-like" evidence="1">
    <location>
        <begin position="59"/>
        <end position="267"/>
    </location>
</feature>
<keyword evidence="3" id="KW-1185">Reference proteome</keyword>
<dbReference type="PANTHER" id="PTHR34825:SF2">
    <property type="entry name" value="AAA-ATPASE-LIKE DOMAIN-CONTAINING PROTEIN"/>
    <property type="match status" value="1"/>
</dbReference>
<dbReference type="InterPro" id="IPR018631">
    <property type="entry name" value="AAA-ATPase-like_dom"/>
</dbReference>
<dbReference type="Proteomes" id="UP000816034">
    <property type="component" value="Unassembled WGS sequence"/>
</dbReference>
<dbReference type="GeneID" id="68093443"/>
<gene>
    <name evidence="2" type="ORF">C9374_000987</name>
</gene>